<reference evidence="12" key="1">
    <citation type="submission" date="2022-11" db="UniProtKB">
        <authorList>
            <consortium name="WormBaseParasite"/>
        </authorList>
    </citation>
    <scope>IDENTIFICATION</scope>
</reference>
<keyword evidence="9" id="KW-0472">Membrane</keyword>
<evidence type="ECO:0000256" key="6">
    <source>
        <dbReference type="ARBA" id="ARBA00022932"/>
    </source>
</evidence>
<protein>
    <recommendedName>
        <fullName evidence="2">DNA-directed DNA polymerase</fullName>
        <ecNumber evidence="2">2.7.7.7</ecNumber>
    </recommendedName>
</protein>
<dbReference type="GO" id="GO:0006260">
    <property type="term" value="P:DNA replication"/>
    <property type="evidence" value="ECO:0007669"/>
    <property type="project" value="UniProtKB-KW"/>
</dbReference>
<evidence type="ECO:0000256" key="1">
    <source>
        <dbReference type="ARBA" id="ARBA00005755"/>
    </source>
</evidence>
<dbReference type="GO" id="GO:0003887">
    <property type="term" value="F:DNA-directed DNA polymerase activity"/>
    <property type="evidence" value="ECO:0007669"/>
    <property type="project" value="UniProtKB-KW"/>
</dbReference>
<organism evidence="11 12">
    <name type="scientific">Globodera rostochiensis</name>
    <name type="common">Golden nematode worm</name>
    <name type="synonym">Heterodera rostochiensis</name>
    <dbReference type="NCBI Taxonomy" id="31243"/>
    <lineage>
        <taxon>Eukaryota</taxon>
        <taxon>Metazoa</taxon>
        <taxon>Ecdysozoa</taxon>
        <taxon>Nematoda</taxon>
        <taxon>Chromadorea</taxon>
        <taxon>Rhabditida</taxon>
        <taxon>Tylenchina</taxon>
        <taxon>Tylenchomorpha</taxon>
        <taxon>Tylenchoidea</taxon>
        <taxon>Heteroderidae</taxon>
        <taxon>Heteroderinae</taxon>
        <taxon>Globodera</taxon>
    </lineage>
</organism>
<evidence type="ECO:0000313" key="11">
    <source>
        <dbReference type="Proteomes" id="UP000887572"/>
    </source>
</evidence>
<keyword evidence="3" id="KW-0808">Transferase</keyword>
<evidence type="ECO:0000256" key="3">
    <source>
        <dbReference type="ARBA" id="ARBA00022679"/>
    </source>
</evidence>
<proteinExistence type="inferred from homology"/>
<comment type="catalytic activity">
    <reaction evidence="8">
        <text>DNA(n) + a 2'-deoxyribonucleoside 5'-triphosphate = DNA(n+1) + diphosphate</text>
        <dbReference type="Rhea" id="RHEA:22508"/>
        <dbReference type="Rhea" id="RHEA-COMP:17339"/>
        <dbReference type="Rhea" id="RHEA-COMP:17340"/>
        <dbReference type="ChEBI" id="CHEBI:33019"/>
        <dbReference type="ChEBI" id="CHEBI:61560"/>
        <dbReference type="ChEBI" id="CHEBI:173112"/>
        <dbReference type="EC" id="2.7.7.7"/>
    </reaction>
</comment>
<dbReference type="PANTHER" id="PTHR33568:SF3">
    <property type="entry name" value="DNA-DIRECTED DNA POLYMERASE"/>
    <property type="match status" value="1"/>
</dbReference>
<dbReference type="GO" id="GO:0000166">
    <property type="term" value="F:nucleotide binding"/>
    <property type="evidence" value="ECO:0007669"/>
    <property type="project" value="InterPro"/>
</dbReference>
<dbReference type="WBParaSite" id="Gr19_v10_g10797.t1">
    <property type="protein sequence ID" value="Gr19_v10_g10797.t1"/>
    <property type="gene ID" value="Gr19_v10_g10797"/>
</dbReference>
<dbReference type="AlphaFoldDB" id="A0A914GS73"/>
<evidence type="ECO:0000259" key="10">
    <source>
        <dbReference type="Pfam" id="PF03175"/>
    </source>
</evidence>
<keyword evidence="4" id="KW-0548">Nucleotidyltransferase</keyword>
<dbReference type="InterPro" id="IPR004868">
    <property type="entry name" value="DNA-dir_DNA_pol_B_mt/vir"/>
</dbReference>
<dbReference type="Gene3D" id="1.10.287.690">
    <property type="entry name" value="Helix hairpin bin"/>
    <property type="match status" value="1"/>
</dbReference>
<evidence type="ECO:0000313" key="12">
    <source>
        <dbReference type="WBParaSite" id="Gr19_v10_g10797.t1"/>
    </source>
</evidence>
<sequence>MQFNPGLRFIAKLLLNSLWGKFGMRNKLSKNKLINNPSDYFEMFFNHKIEMSKPIILNDQTIRVIYHEKNGFVKEHNVSNIIISLWTTSQARINLYQWLQVVARDPENKLLYSDTDSVIYQHPTGKNPINFGEFLGEMSQEFEGNKILEFVSGGSKQYSIKLQNVLDGGIWHKTKIRGITFNKKNKLDHEDFKQMILNYKDYNKKKYDYIQDLALLIIFYCLLAAFVIFIVIYCCKQKQIGDSTNTANIKNESIQNKHLFCRDE</sequence>
<dbReference type="Pfam" id="PF03175">
    <property type="entry name" value="DNA_pol_B_2"/>
    <property type="match status" value="1"/>
</dbReference>
<keyword evidence="6" id="KW-0239">DNA-directed DNA polymerase</keyword>
<evidence type="ECO:0000256" key="8">
    <source>
        <dbReference type="ARBA" id="ARBA00049244"/>
    </source>
</evidence>
<dbReference type="SUPFAM" id="SSF56672">
    <property type="entry name" value="DNA/RNA polymerases"/>
    <property type="match status" value="1"/>
</dbReference>
<dbReference type="Proteomes" id="UP000887572">
    <property type="component" value="Unplaced"/>
</dbReference>
<keyword evidence="11" id="KW-1185">Reference proteome</keyword>
<dbReference type="Gene3D" id="3.90.1600.10">
    <property type="entry name" value="Palm domain of DNA polymerase"/>
    <property type="match status" value="1"/>
</dbReference>
<comment type="similarity">
    <text evidence="1">Belongs to the DNA polymerase type-B family.</text>
</comment>
<dbReference type="GO" id="GO:0003677">
    <property type="term" value="F:DNA binding"/>
    <property type="evidence" value="ECO:0007669"/>
    <property type="project" value="UniProtKB-KW"/>
</dbReference>
<keyword evidence="9" id="KW-1133">Transmembrane helix</keyword>
<feature type="domain" description="DNA-directed DNA polymerase family B mitochondria/virus" evidence="10">
    <location>
        <begin position="5"/>
        <end position="91"/>
    </location>
</feature>
<keyword evidence="7" id="KW-0238">DNA-binding</keyword>
<dbReference type="EC" id="2.7.7.7" evidence="2"/>
<feature type="transmembrane region" description="Helical" evidence="9">
    <location>
        <begin position="213"/>
        <end position="233"/>
    </location>
</feature>
<evidence type="ECO:0000256" key="9">
    <source>
        <dbReference type="SAM" id="Phobius"/>
    </source>
</evidence>
<keyword evidence="5" id="KW-0235">DNA replication</keyword>
<accession>A0A914GS73</accession>
<evidence type="ECO:0000256" key="7">
    <source>
        <dbReference type="ARBA" id="ARBA00023125"/>
    </source>
</evidence>
<dbReference type="InterPro" id="IPR043502">
    <property type="entry name" value="DNA/RNA_pol_sf"/>
</dbReference>
<dbReference type="PANTHER" id="PTHR33568">
    <property type="entry name" value="DNA POLYMERASE"/>
    <property type="match status" value="1"/>
</dbReference>
<dbReference type="InterPro" id="IPR023211">
    <property type="entry name" value="DNA_pol_palm_dom_sf"/>
</dbReference>
<evidence type="ECO:0000256" key="2">
    <source>
        <dbReference type="ARBA" id="ARBA00012417"/>
    </source>
</evidence>
<evidence type="ECO:0000256" key="4">
    <source>
        <dbReference type="ARBA" id="ARBA00022695"/>
    </source>
</evidence>
<name>A0A914GS73_GLORO</name>
<keyword evidence="9" id="KW-0812">Transmembrane</keyword>
<evidence type="ECO:0000256" key="5">
    <source>
        <dbReference type="ARBA" id="ARBA00022705"/>
    </source>
</evidence>